<sequence>MRFGGHETFAVREGWLHKGLRMLVEEPQQLGHEDVADYLGVGRNMAKSIRHWLLATGLAERSPGSLTGKSAPLQATPLGEIVRKCDPYFLEIGTWWALHVNLVNTAEHAEAWAWFFNSFNLERFERPMCLESLCRHIRLSKRRMPSTRTLERDIACLLSSYARVIPASDTDPEEARDCPFRELGLLSYFKTSGYYQLHQGIKEIPAEIFGYATSCAFPDAREGDGATDITIHDVARQPGGPGRAFALTSETLFEVASRAEGGAAKGEIEIVGIAGSRAIRIQKKPPRQWLEDYYSNADVEQINAARQVQETHG</sequence>
<comment type="caution">
    <text evidence="2">The sequence shown here is derived from an EMBL/GenBank/DDBJ whole genome shotgun (WGS) entry which is preliminary data.</text>
</comment>
<dbReference type="Pfam" id="PF13182">
    <property type="entry name" value="DUF4007"/>
    <property type="match status" value="1"/>
</dbReference>
<feature type="domain" description="DUF4007" evidence="1">
    <location>
        <begin position="3"/>
        <end position="294"/>
    </location>
</feature>
<accession>A0A0F9KD67</accession>
<dbReference type="AlphaFoldDB" id="A0A0F9KD67"/>
<organism evidence="2">
    <name type="scientific">marine sediment metagenome</name>
    <dbReference type="NCBI Taxonomy" id="412755"/>
    <lineage>
        <taxon>unclassified sequences</taxon>
        <taxon>metagenomes</taxon>
        <taxon>ecological metagenomes</taxon>
    </lineage>
</organism>
<reference evidence="2" key="1">
    <citation type="journal article" date="2015" name="Nature">
        <title>Complex archaea that bridge the gap between prokaryotes and eukaryotes.</title>
        <authorList>
            <person name="Spang A."/>
            <person name="Saw J.H."/>
            <person name="Jorgensen S.L."/>
            <person name="Zaremba-Niedzwiedzka K."/>
            <person name="Martijn J."/>
            <person name="Lind A.E."/>
            <person name="van Eijk R."/>
            <person name="Schleper C."/>
            <person name="Guy L."/>
            <person name="Ettema T.J."/>
        </authorList>
    </citation>
    <scope>NUCLEOTIDE SEQUENCE</scope>
</reference>
<proteinExistence type="predicted"/>
<dbReference type="EMBL" id="LAZR01013850">
    <property type="protein sequence ID" value="KKM20053.1"/>
    <property type="molecule type" value="Genomic_DNA"/>
</dbReference>
<gene>
    <name evidence="2" type="ORF">LCGC14_1649430</name>
</gene>
<protein>
    <recommendedName>
        <fullName evidence="1">DUF4007 domain-containing protein</fullName>
    </recommendedName>
</protein>
<evidence type="ECO:0000259" key="1">
    <source>
        <dbReference type="Pfam" id="PF13182"/>
    </source>
</evidence>
<dbReference type="InterPro" id="IPR025248">
    <property type="entry name" value="DUF4007"/>
</dbReference>
<name>A0A0F9KD67_9ZZZZ</name>
<evidence type="ECO:0000313" key="2">
    <source>
        <dbReference type="EMBL" id="KKM20053.1"/>
    </source>
</evidence>